<dbReference type="PANTHER" id="PTHR30525:SF0">
    <property type="entry name" value="1-DEOXY-D-XYLULOSE 5-PHOSPHATE REDUCTOISOMERASE, CHLOROPLASTIC"/>
    <property type="match status" value="1"/>
</dbReference>
<dbReference type="SUPFAM" id="SSF69055">
    <property type="entry name" value="1-deoxy-D-xylulose-5-phosphate reductoisomerase, C-terminal domain"/>
    <property type="match status" value="1"/>
</dbReference>
<keyword evidence="6 9" id="KW-0464">Manganese</keyword>
<dbReference type="GO" id="GO:0030145">
    <property type="term" value="F:manganese ion binding"/>
    <property type="evidence" value="ECO:0007669"/>
    <property type="project" value="TreeGrafter"/>
</dbReference>
<dbReference type="GO" id="GO:0051484">
    <property type="term" value="P:isopentenyl diphosphate biosynthetic process, methylerythritol 4-phosphate pathway involved in terpenoid biosynthetic process"/>
    <property type="evidence" value="ECO:0007669"/>
    <property type="project" value="UniProtKB-ARBA"/>
</dbReference>
<gene>
    <name evidence="9" type="primary">dxr</name>
    <name evidence="13" type="ORF">EKH79_07125</name>
</gene>
<comment type="caution">
    <text evidence="9">Lacks conserved residue(s) required for the propagation of feature annotation.</text>
</comment>
<feature type="domain" description="1-deoxy-D-xylulose 5-phosphate reductoisomerase N-terminal" evidence="10">
    <location>
        <begin position="4"/>
        <end position="132"/>
    </location>
</feature>
<dbReference type="Pfam" id="PF08436">
    <property type="entry name" value="DXP_redisom_C"/>
    <property type="match status" value="1"/>
</dbReference>
<dbReference type="GO" id="GO:0030604">
    <property type="term" value="F:1-deoxy-D-xylulose-5-phosphate reductoisomerase activity"/>
    <property type="evidence" value="ECO:0007669"/>
    <property type="project" value="UniProtKB-UniRule"/>
</dbReference>
<feature type="binding site" evidence="9">
    <location>
        <position position="10"/>
    </location>
    <ligand>
        <name>NADPH</name>
        <dbReference type="ChEBI" id="CHEBI:57783"/>
    </ligand>
</feature>
<feature type="binding site" evidence="9">
    <location>
        <position position="221"/>
    </location>
    <ligand>
        <name>1-deoxy-D-xylulose 5-phosphate</name>
        <dbReference type="ChEBI" id="CHEBI:57792"/>
    </ligand>
</feature>
<feature type="binding site" evidence="9">
    <location>
        <position position="38"/>
    </location>
    <ligand>
        <name>NADPH</name>
        <dbReference type="ChEBI" id="CHEBI:57783"/>
    </ligand>
</feature>
<dbReference type="AlphaFoldDB" id="A0A432LUP7"/>
<protein>
    <recommendedName>
        <fullName evidence="9">1-deoxy-D-xylulose 5-phosphate reductoisomerase</fullName>
        <shortName evidence="9">DXP reductoisomerase</shortName>
        <ecNumber evidence="9">1.1.1.267</ecNumber>
    </recommendedName>
    <alternativeName>
        <fullName evidence="9">1-deoxyxylulose-5-phosphate reductoisomerase</fullName>
    </alternativeName>
    <alternativeName>
        <fullName evidence="9">2-C-methyl-D-erythritol 4-phosphate synthase</fullName>
    </alternativeName>
</protein>
<evidence type="ECO:0000313" key="14">
    <source>
        <dbReference type="Proteomes" id="UP000267077"/>
    </source>
</evidence>
<keyword evidence="7 9" id="KW-0414">Isoprene biosynthesis</keyword>
<evidence type="ECO:0000256" key="4">
    <source>
        <dbReference type="ARBA" id="ARBA00022857"/>
    </source>
</evidence>
<evidence type="ECO:0000256" key="5">
    <source>
        <dbReference type="ARBA" id="ARBA00023002"/>
    </source>
</evidence>
<comment type="cofactor">
    <cofactor evidence="9">
        <name>Mg(2+)</name>
        <dbReference type="ChEBI" id="CHEBI:18420"/>
    </cofactor>
    <cofactor evidence="9">
        <name>Mn(2+)</name>
        <dbReference type="ChEBI" id="CHEBI:29035"/>
    </cofactor>
</comment>
<feature type="binding site" evidence="9">
    <location>
        <position position="126"/>
    </location>
    <ligand>
        <name>NADPH</name>
        <dbReference type="ChEBI" id="CHEBI:57783"/>
    </ligand>
</feature>
<dbReference type="Gene3D" id="3.40.50.720">
    <property type="entry name" value="NAD(P)-binding Rossmann-like Domain"/>
    <property type="match status" value="1"/>
</dbReference>
<dbReference type="InterPro" id="IPR026877">
    <property type="entry name" value="DXPR_C"/>
</dbReference>
<dbReference type="EC" id="1.1.1.267" evidence="9"/>
<dbReference type="GO" id="GO:0070402">
    <property type="term" value="F:NADPH binding"/>
    <property type="evidence" value="ECO:0007669"/>
    <property type="project" value="InterPro"/>
</dbReference>
<dbReference type="UniPathway" id="UPA00056">
    <property type="reaction ID" value="UER00092"/>
</dbReference>
<dbReference type="SUPFAM" id="SSF51735">
    <property type="entry name" value="NAD(P)-binding Rossmann-fold domains"/>
    <property type="match status" value="1"/>
</dbReference>
<reference evidence="13 14" key="1">
    <citation type="submission" date="2018-12" db="EMBL/GenBank/DDBJ databases">
        <title>Dyella dinghuensis sp. nov. DHOA06 and Dyella choica sp. nov. 4M-K27, isolated from forest soil.</title>
        <authorList>
            <person name="Qiu L.-H."/>
            <person name="Gao Z.-H."/>
        </authorList>
    </citation>
    <scope>NUCLEOTIDE SEQUENCE [LARGE SCALE GENOMIC DNA]</scope>
    <source>
        <strain evidence="13 14">DHOA06</strain>
    </source>
</reference>
<evidence type="ECO:0000259" key="12">
    <source>
        <dbReference type="Pfam" id="PF13288"/>
    </source>
</evidence>
<keyword evidence="5 9" id="KW-0560">Oxidoreductase</keyword>
<dbReference type="InterPro" id="IPR036169">
    <property type="entry name" value="DXPR_C_sf"/>
</dbReference>
<feature type="domain" description="1-deoxy-D-xylulose 5-phosphate reductoisomerase C-terminal" evidence="11">
    <location>
        <begin position="147"/>
        <end position="233"/>
    </location>
</feature>
<feature type="binding site" evidence="9">
    <location>
        <position position="12"/>
    </location>
    <ligand>
        <name>NADPH</name>
        <dbReference type="ChEBI" id="CHEBI:57783"/>
    </ligand>
</feature>
<dbReference type="Proteomes" id="UP000267077">
    <property type="component" value="Unassembled WGS sequence"/>
</dbReference>
<name>A0A432LUP7_9GAMM</name>
<organism evidence="13 14">
    <name type="scientific">Dyella dinghuensis</name>
    <dbReference type="NCBI Taxonomy" id="1920169"/>
    <lineage>
        <taxon>Bacteria</taxon>
        <taxon>Pseudomonadati</taxon>
        <taxon>Pseudomonadota</taxon>
        <taxon>Gammaproteobacteria</taxon>
        <taxon>Lysobacterales</taxon>
        <taxon>Rhodanobacteraceae</taxon>
        <taxon>Dyella</taxon>
    </lineage>
</organism>
<dbReference type="EMBL" id="RYZR01000004">
    <property type="protein sequence ID" value="RUL65080.1"/>
    <property type="molecule type" value="Genomic_DNA"/>
</dbReference>
<dbReference type="OrthoDB" id="9806546at2"/>
<evidence type="ECO:0000256" key="2">
    <source>
        <dbReference type="ARBA" id="ARBA00006825"/>
    </source>
</evidence>
<dbReference type="Pfam" id="PF02670">
    <property type="entry name" value="DXP_reductoisom"/>
    <property type="match status" value="1"/>
</dbReference>
<evidence type="ECO:0000256" key="3">
    <source>
        <dbReference type="ARBA" id="ARBA00022723"/>
    </source>
</evidence>
<keyword evidence="14" id="KW-1185">Reference proteome</keyword>
<dbReference type="InterPro" id="IPR036291">
    <property type="entry name" value="NAD(P)-bd_dom_sf"/>
</dbReference>
<evidence type="ECO:0000256" key="9">
    <source>
        <dbReference type="HAMAP-Rule" id="MF_00183"/>
    </source>
</evidence>
<feature type="binding site" evidence="9">
    <location>
        <position position="11"/>
    </location>
    <ligand>
        <name>NADPH</name>
        <dbReference type="ChEBI" id="CHEBI:57783"/>
    </ligand>
</feature>
<dbReference type="InterPro" id="IPR013512">
    <property type="entry name" value="DXP_reductoisomerase_N"/>
</dbReference>
<dbReference type="GO" id="GO:0016853">
    <property type="term" value="F:isomerase activity"/>
    <property type="evidence" value="ECO:0007669"/>
    <property type="project" value="UniProtKB-KW"/>
</dbReference>
<dbReference type="Pfam" id="PF13288">
    <property type="entry name" value="DXPR_C"/>
    <property type="match status" value="1"/>
</dbReference>
<evidence type="ECO:0000313" key="13">
    <source>
        <dbReference type="EMBL" id="RUL65080.1"/>
    </source>
</evidence>
<dbReference type="PANTHER" id="PTHR30525">
    <property type="entry name" value="1-DEOXY-D-XYLULOSE 5-PHOSPHATE REDUCTOISOMERASE"/>
    <property type="match status" value="1"/>
</dbReference>
<comment type="caution">
    <text evidence="13">The sequence shown here is derived from an EMBL/GenBank/DDBJ whole genome shotgun (WGS) entry which is preliminary data.</text>
</comment>
<dbReference type="InterPro" id="IPR013644">
    <property type="entry name" value="DXP_reductoisomerase_C"/>
</dbReference>
<evidence type="ECO:0000256" key="7">
    <source>
        <dbReference type="ARBA" id="ARBA00023229"/>
    </source>
</evidence>
<dbReference type="HAMAP" id="MF_00183">
    <property type="entry name" value="DXP_reductoisom"/>
    <property type="match status" value="1"/>
</dbReference>
<dbReference type="PIRSF" id="PIRSF006205">
    <property type="entry name" value="Dxp_reductismrs"/>
    <property type="match status" value="1"/>
</dbReference>
<keyword evidence="4 9" id="KW-0521">NADP</keyword>
<comment type="similarity">
    <text evidence="2 9">Belongs to the DXR family.</text>
</comment>
<comment type="function">
    <text evidence="9">Catalyzes the NADPH-dependent rearrangement and reduction of 1-deoxy-D-xylulose-5-phosphate (DXP) to 2-C-methyl-D-erythritol 4-phosphate (MEP).</text>
</comment>
<evidence type="ECO:0000256" key="8">
    <source>
        <dbReference type="ARBA" id="ARBA00048543"/>
    </source>
</evidence>
<sequence length="387" mass="40332">MRNVAVLGATGSVGKHTLDAVSDDPDRLRASVLVAHSNVEALVALCIRHRPDLAIIADTQLETDLARRLAAAGVRCDVASGHEAICYAAGSSLCDVVVCAMTGLASLDAALTAARAGKRLVLANNEPAVIAGSLLRNAAAESGGEVIPLSTAAHAIAQYVSNTHADLNHADVRRLILTSFGGPFAGRTRADLMTVTPDDLGATPGKLSDRQRAVDSATLMNTGLEALAIHHLFLATPQIQVRLTTRSIAPAILERADGSIQALGRWLDARSAIDSALHGAELPNRHPIGERETLSALAAPDPGAFRCLTLALAALREGGDAPALLNAANEVAVAAFLAGSLPFLSIADLIEQVLTELPPQPVVDIQTLRERDRAARAAARRVLRTAC</sequence>
<feature type="binding site" evidence="9">
    <location>
        <position position="225"/>
    </location>
    <ligand>
        <name>1-deoxy-D-xylulose 5-phosphate</name>
        <dbReference type="ChEBI" id="CHEBI:57792"/>
    </ligand>
</feature>
<dbReference type="FunFam" id="3.40.50.720:FF:000045">
    <property type="entry name" value="1-deoxy-D-xylulose 5-phosphate reductoisomerase"/>
    <property type="match status" value="1"/>
</dbReference>
<keyword evidence="3 9" id="KW-0479">Metal-binding</keyword>
<dbReference type="Gene3D" id="1.10.1740.10">
    <property type="match status" value="1"/>
</dbReference>
<keyword evidence="13" id="KW-0413">Isomerase</keyword>
<evidence type="ECO:0000259" key="11">
    <source>
        <dbReference type="Pfam" id="PF08436"/>
    </source>
</evidence>
<dbReference type="SUPFAM" id="SSF55347">
    <property type="entry name" value="Glyceraldehyde-3-phosphate dehydrogenase-like, C-terminal domain"/>
    <property type="match status" value="1"/>
</dbReference>
<dbReference type="InterPro" id="IPR003821">
    <property type="entry name" value="DXP_reductoisomerase"/>
</dbReference>
<evidence type="ECO:0000259" key="10">
    <source>
        <dbReference type="Pfam" id="PF02670"/>
    </source>
</evidence>
<evidence type="ECO:0000256" key="6">
    <source>
        <dbReference type="ARBA" id="ARBA00023211"/>
    </source>
</evidence>
<feature type="binding site" evidence="9">
    <location>
        <position position="216"/>
    </location>
    <ligand>
        <name>1-deoxy-D-xylulose 5-phosphate</name>
        <dbReference type="ChEBI" id="CHEBI:57792"/>
    </ligand>
</feature>
<feature type="domain" description="DXP reductoisomerase C-terminal" evidence="12">
    <location>
        <begin position="296"/>
        <end position="377"/>
    </location>
</feature>
<feature type="binding site" evidence="9">
    <location>
        <position position="124"/>
    </location>
    <ligand>
        <name>NADPH</name>
        <dbReference type="ChEBI" id="CHEBI:57783"/>
    </ligand>
</feature>
<accession>A0A432LUP7</accession>
<evidence type="ECO:0000256" key="1">
    <source>
        <dbReference type="ARBA" id="ARBA00005094"/>
    </source>
</evidence>
<feature type="binding site" evidence="9">
    <location>
        <position position="13"/>
    </location>
    <ligand>
        <name>NADPH</name>
        <dbReference type="ChEBI" id="CHEBI:57783"/>
    </ligand>
</feature>
<proteinExistence type="inferred from homology"/>
<comment type="pathway">
    <text evidence="1 9">Isoprenoid biosynthesis; isopentenyl diphosphate biosynthesis via DXP pathway; isopentenyl diphosphate from 1-deoxy-D-xylulose 5-phosphate: step 1/6.</text>
</comment>
<comment type="catalytic activity">
    <reaction evidence="8">
        <text>2-C-methyl-D-erythritol 4-phosphate + NADP(+) = 1-deoxy-D-xylulose 5-phosphate + NADPH + H(+)</text>
        <dbReference type="Rhea" id="RHEA:13717"/>
        <dbReference type="ChEBI" id="CHEBI:15378"/>
        <dbReference type="ChEBI" id="CHEBI:57783"/>
        <dbReference type="ChEBI" id="CHEBI:57792"/>
        <dbReference type="ChEBI" id="CHEBI:58262"/>
        <dbReference type="ChEBI" id="CHEBI:58349"/>
        <dbReference type="EC" id="1.1.1.267"/>
    </reaction>
    <physiologicalReaction direction="right-to-left" evidence="8">
        <dbReference type="Rhea" id="RHEA:13719"/>
    </physiologicalReaction>
</comment>
<keyword evidence="9" id="KW-0460">Magnesium</keyword>